<dbReference type="RefSeq" id="WP_250025802.1">
    <property type="nucleotide sequence ID" value="NZ_CP097331.1"/>
</dbReference>
<organism evidence="3 4">
    <name type="scientific">Cupriavidus campinensis</name>
    <dbReference type="NCBI Taxonomy" id="151783"/>
    <lineage>
        <taxon>Bacteria</taxon>
        <taxon>Pseudomonadati</taxon>
        <taxon>Pseudomonadota</taxon>
        <taxon>Betaproteobacteria</taxon>
        <taxon>Burkholderiales</taxon>
        <taxon>Burkholderiaceae</taxon>
        <taxon>Cupriavidus</taxon>
    </lineage>
</organism>
<dbReference type="Gene3D" id="3.40.190.10">
    <property type="entry name" value="Periplasmic binding protein-like II"/>
    <property type="match status" value="1"/>
</dbReference>
<dbReference type="InterPro" id="IPR042100">
    <property type="entry name" value="Bug_dom1"/>
</dbReference>
<accession>A0AAE9I7J6</accession>
<protein>
    <submittedName>
        <fullName evidence="3">Tripartite tricarboxylate transporter substrate binding protein</fullName>
    </submittedName>
</protein>
<dbReference type="SUPFAM" id="SSF53850">
    <property type="entry name" value="Periplasmic binding protein-like II"/>
    <property type="match status" value="1"/>
</dbReference>
<dbReference type="Gene3D" id="3.40.190.150">
    <property type="entry name" value="Bordetella uptake gene, domain 1"/>
    <property type="match status" value="1"/>
</dbReference>
<dbReference type="AlphaFoldDB" id="A0AAE9I7J6"/>
<evidence type="ECO:0000313" key="3">
    <source>
        <dbReference type="EMBL" id="URF07507.1"/>
    </source>
</evidence>
<reference evidence="3" key="1">
    <citation type="journal article" date="2022" name="Microbiol. Resour. Announc.">
        <title>Genome Sequence of Cupriavidus campinensis Strain G5, a Member of a Bacterial Consortium Capable of Polyethylene Degradation.</title>
        <authorList>
            <person name="Schneider B."/>
            <person name="Pfeiffer F."/>
            <person name="Dyall-Smith M."/>
            <person name="Kunte H.J."/>
        </authorList>
    </citation>
    <scope>NUCLEOTIDE SEQUENCE</scope>
    <source>
        <strain evidence="3">G5</strain>
    </source>
</reference>
<evidence type="ECO:0000256" key="2">
    <source>
        <dbReference type="SAM" id="SignalP"/>
    </source>
</evidence>
<dbReference type="Pfam" id="PF03401">
    <property type="entry name" value="TctC"/>
    <property type="match status" value="1"/>
</dbReference>
<dbReference type="InterPro" id="IPR005064">
    <property type="entry name" value="BUG"/>
</dbReference>
<name>A0AAE9I7J6_9BURK</name>
<dbReference type="Proteomes" id="UP001056132">
    <property type="component" value="Chromosome 2"/>
</dbReference>
<dbReference type="CDD" id="cd13578">
    <property type="entry name" value="PBP2_Bug27"/>
    <property type="match status" value="1"/>
</dbReference>
<feature type="chain" id="PRO_5042076519" evidence="2">
    <location>
        <begin position="24"/>
        <end position="330"/>
    </location>
</feature>
<dbReference type="EMBL" id="CP097331">
    <property type="protein sequence ID" value="URF07507.1"/>
    <property type="molecule type" value="Genomic_DNA"/>
</dbReference>
<comment type="similarity">
    <text evidence="1">Belongs to the UPF0065 (bug) family.</text>
</comment>
<evidence type="ECO:0000256" key="1">
    <source>
        <dbReference type="ARBA" id="ARBA00006987"/>
    </source>
</evidence>
<keyword evidence="2" id="KW-0732">Signal</keyword>
<dbReference type="PANTHER" id="PTHR42928:SF5">
    <property type="entry name" value="BLR1237 PROTEIN"/>
    <property type="match status" value="1"/>
</dbReference>
<dbReference type="PANTHER" id="PTHR42928">
    <property type="entry name" value="TRICARBOXYLATE-BINDING PROTEIN"/>
    <property type="match status" value="1"/>
</dbReference>
<proteinExistence type="inferred from homology"/>
<feature type="signal peptide" evidence="2">
    <location>
        <begin position="1"/>
        <end position="23"/>
    </location>
</feature>
<dbReference type="PIRSF" id="PIRSF017082">
    <property type="entry name" value="YflP"/>
    <property type="match status" value="1"/>
</dbReference>
<gene>
    <name evidence="3" type="ORF">M5D45_20125</name>
</gene>
<sequence>MHCIFKTLSLPVALLLLTPLAHAADATPAEIAAYPSKPVRIIVPYPAGGSTDVLARVLGQKIGEEMGQPVVVENRPGASGNIGASYVAKSPADGYTLFLGTSTALAANPGLYKTLPYDPQKDFAPIILATTLASLVVVNPSVPVKTMQELGAYLKAHPGTSYASSGNGTPAHLGGELYKKMAGVQMNHVPYKGGAPALTDLIGGQTSLMFAILPEAMPFVKEGKLRALAVTTARPTSNAPQLPTVAEAGVPGYELIGWYAFLAPRATPQPIVARLNKAFDDALQDKAVRERLTSLGFDVAGGPPERLASTIRSETKKWKQVIDEAHISLD</sequence>
<dbReference type="KEGG" id="ccam:M5D45_20125"/>
<reference evidence="3" key="2">
    <citation type="submission" date="2022-05" db="EMBL/GenBank/DDBJ databases">
        <authorList>
            <person name="Kunte H.-J."/>
        </authorList>
    </citation>
    <scope>NUCLEOTIDE SEQUENCE</scope>
    <source>
        <strain evidence="3">G5</strain>
    </source>
</reference>
<evidence type="ECO:0000313" key="4">
    <source>
        <dbReference type="Proteomes" id="UP001056132"/>
    </source>
</evidence>